<dbReference type="Gene3D" id="3.40.50.300">
    <property type="entry name" value="P-loop containing nucleotide triphosphate hydrolases"/>
    <property type="match status" value="1"/>
</dbReference>
<proteinExistence type="inferred from homology"/>
<dbReference type="PANTHER" id="PTHR42961">
    <property type="entry name" value="IRON-SULFUR PROTEIN NUBPL"/>
    <property type="match status" value="1"/>
</dbReference>
<dbReference type="KEGG" id="ehx:EMIHUDRAFT_43814"/>
<dbReference type="GO" id="GO:0046872">
    <property type="term" value="F:metal ion binding"/>
    <property type="evidence" value="ECO:0007669"/>
    <property type="project" value="UniProtKB-KW"/>
</dbReference>
<evidence type="ECO:0000256" key="4">
    <source>
        <dbReference type="ARBA" id="ARBA00023004"/>
    </source>
</evidence>
<accession>A0A0D3KMC2</accession>
<dbReference type="GO" id="GO:0016226">
    <property type="term" value="P:iron-sulfur cluster assembly"/>
    <property type="evidence" value="ECO:0007669"/>
    <property type="project" value="InterPro"/>
</dbReference>
<keyword evidence="4" id="KW-0408">Iron</keyword>
<evidence type="ECO:0000313" key="8">
    <source>
        <dbReference type="Proteomes" id="UP000013827"/>
    </source>
</evidence>
<evidence type="ECO:0000256" key="2">
    <source>
        <dbReference type="ARBA" id="ARBA00022741"/>
    </source>
</evidence>
<evidence type="ECO:0000256" key="6">
    <source>
        <dbReference type="ARBA" id="ARBA00024036"/>
    </source>
</evidence>
<organism evidence="7 8">
    <name type="scientific">Emiliania huxleyi (strain CCMP1516)</name>
    <dbReference type="NCBI Taxonomy" id="280463"/>
    <lineage>
        <taxon>Eukaryota</taxon>
        <taxon>Haptista</taxon>
        <taxon>Haptophyta</taxon>
        <taxon>Prymnesiophyceae</taxon>
        <taxon>Isochrysidales</taxon>
        <taxon>Noelaerhabdaceae</taxon>
        <taxon>Emiliania</taxon>
    </lineage>
</organism>
<dbReference type="GO" id="GO:0051539">
    <property type="term" value="F:4 iron, 4 sulfur cluster binding"/>
    <property type="evidence" value="ECO:0007669"/>
    <property type="project" value="TreeGrafter"/>
</dbReference>
<reference evidence="7" key="2">
    <citation type="submission" date="2024-10" db="UniProtKB">
        <authorList>
            <consortium name="EnsemblProtists"/>
        </authorList>
    </citation>
    <scope>IDENTIFICATION</scope>
</reference>
<dbReference type="eggNOG" id="KOG3022">
    <property type="taxonomic scope" value="Eukaryota"/>
</dbReference>
<dbReference type="InterPro" id="IPR027417">
    <property type="entry name" value="P-loop_NTPase"/>
</dbReference>
<dbReference type="AlphaFoldDB" id="A0A0D3KMC2"/>
<dbReference type="Pfam" id="PF10609">
    <property type="entry name" value="ParA"/>
    <property type="match status" value="1"/>
</dbReference>
<reference evidence="8" key="1">
    <citation type="journal article" date="2013" name="Nature">
        <title>Pan genome of the phytoplankton Emiliania underpins its global distribution.</title>
        <authorList>
            <person name="Read B.A."/>
            <person name="Kegel J."/>
            <person name="Klute M.J."/>
            <person name="Kuo A."/>
            <person name="Lefebvre S.C."/>
            <person name="Maumus F."/>
            <person name="Mayer C."/>
            <person name="Miller J."/>
            <person name="Monier A."/>
            <person name="Salamov A."/>
            <person name="Young J."/>
            <person name="Aguilar M."/>
            <person name="Claverie J.M."/>
            <person name="Frickenhaus S."/>
            <person name="Gonzalez K."/>
            <person name="Herman E.K."/>
            <person name="Lin Y.C."/>
            <person name="Napier J."/>
            <person name="Ogata H."/>
            <person name="Sarno A.F."/>
            <person name="Shmutz J."/>
            <person name="Schroeder D."/>
            <person name="de Vargas C."/>
            <person name="Verret F."/>
            <person name="von Dassow P."/>
            <person name="Valentin K."/>
            <person name="Van de Peer Y."/>
            <person name="Wheeler G."/>
            <person name="Dacks J.B."/>
            <person name="Delwiche C.F."/>
            <person name="Dyhrman S.T."/>
            <person name="Glockner G."/>
            <person name="John U."/>
            <person name="Richards T."/>
            <person name="Worden A.Z."/>
            <person name="Zhang X."/>
            <person name="Grigoriev I.V."/>
            <person name="Allen A.E."/>
            <person name="Bidle K."/>
            <person name="Borodovsky M."/>
            <person name="Bowler C."/>
            <person name="Brownlee C."/>
            <person name="Cock J.M."/>
            <person name="Elias M."/>
            <person name="Gladyshev V.N."/>
            <person name="Groth M."/>
            <person name="Guda C."/>
            <person name="Hadaegh A."/>
            <person name="Iglesias-Rodriguez M.D."/>
            <person name="Jenkins J."/>
            <person name="Jones B.M."/>
            <person name="Lawson T."/>
            <person name="Leese F."/>
            <person name="Lindquist E."/>
            <person name="Lobanov A."/>
            <person name="Lomsadze A."/>
            <person name="Malik S.B."/>
            <person name="Marsh M.E."/>
            <person name="Mackinder L."/>
            <person name="Mock T."/>
            <person name="Mueller-Roeber B."/>
            <person name="Pagarete A."/>
            <person name="Parker M."/>
            <person name="Probert I."/>
            <person name="Quesneville H."/>
            <person name="Raines C."/>
            <person name="Rensing S.A."/>
            <person name="Riano-Pachon D.M."/>
            <person name="Richier S."/>
            <person name="Rokitta S."/>
            <person name="Shiraiwa Y."/>
            <person name="Soanes D.M."/>
            <person name="van der Giezen M."/>
            <person name="Wahlund T.M."/>
            <person name="Williams B."/>
            <person name="Wilson W."/>
            <person name="Wolfe G."/>
            <person name="Wurch L.L."/>
        </authorList>
    </citation>
    <scope>NUCLEOTIDE SEQUENCE</scope>
</reference>
<sequence>VSKLIAVSSCKGGVGKSTVALELAYHLRRRGHRVGLFDADVHGPSLPTQIPLGDVRLTLAADGRSVQPLEHGGVQLMSFGWFSRLWSRRPAAEIRVRGPLATNLLQTTQWGDLDYLLIDSPPGTGDIPSQIARLPLHGAVAVTTPSRLSVVDVSQTGILFLRRLGVPVLALVENMASFRCDGCGKDHYPFG</sequence>
<dbReference type="SUPFAM" id="SSF52540">
    <property type="entry name" value="P-loop containing nucleoside triphosphate hydrolases"/>
    <property type="match status" value="1"/>
</dbReference>
<dbReference type="PANTHER" id="PTHR42961:SF2">
    <property type="entry name" value="IRON-SULFUR PROTEIN NUBPL"/>
    <property type="match status" value="1"/>
</dbReference>
<evidence type="ECO:0000313" key="7">
    <source>
        <dbReference type="EnsemblProtists" id="EOD36907"/>
    </source>
</evidence>
<keyword evidence="2" id="KW-0547">Nucleotide-binding</keyword>
<keyword evidence="3" id="KW-0067">ATP-binding</keyword>
<keyword evidence="8" id="KW-1185">Reference proteome</keyword>
<dbReference type="RefSeq" id="XP_005789336.1">
    <property type="nucleotide sequence ID" value="XM_005789279.1"/>
</dbReference>
<evidence type="ECO:0000256" key="1">
    <source>
        <dbReference type="ARBA" id="ARBA00022723"/>
    </source>
</evidence>
<name>A0A0D3KMC2_EMIH1</name>
<keyword evidence="1" id="KW-0479">Metal-binding</keyword>
<dbReference type="PaxDb" id="2903-EOD36907"/>
<dbReference type="PROSITE" id="PS01215">
    <property type="entry name" value="MRP"/>
    <property type="match status" value="1"/>
</dbReference>
<dbReference type="HOGENOM" id="CLU_024839_0_2_1"/>
<evidence type="ECO:0000256" key="5">
    <source>
        <dbReference type="ARBA" id="ARBA00023014"/>
    </source>
</evidence>
<dbReference type="OMA" id="SIHICTE"/>
<dbReference type="InterPro" id="IPR000808">
    <property type="entry name" value="Mrp-like_CS"/>
</dbReference>
<dbReference type="InterPro" id="IPR044304">
    <property type="entry name" value="NUBPL-like"/>
</dbReference>
<dbReference type="GO" id="GO:0140663">
    <property type="term" value="F:ATP-dependent FeS chaperone activity"/>
    <property type="evidence" value="ECO:0007669"/>
    <property type="project" value="InterPro"/>
</dbReference>
<dbReference type="GeneID" id="17282177"/>
<dbReference type="InterPro" id="IPR019591">
    <property type="entry name" value="Mrp/NBP35_ATP-bd"/>
</dbReference>
<keyword evidence="5" id="KW-0411">Iron-sulfur</keyword>
<dbReference type="STRING" id="2903.R1DPJ4"/>
<dbReference type="CDD" id="cd02037">
    <property type="entry name" value="Mrp_NBP35"/>
    <property type="match status" value="1"/>
</dbReference>
<dbReference type="InterPro" id="IPR033756">
    <property type="entry name" value="YlxH/NBP35"/>
</dbReference>
<comment type="similarity">
    <text evidence="6">Belongs to the Mrp/NBP35 ATP-binding proteins family.</text>
</comment>
<dbReference type="Proteomes" id="UP000013827">
    <property type="component" value="Unassembled WGS sequence"/>
</dbReference>
<protein>
    <submittedName>
        <fullName evidence="7">Uncharacterized protein</fullName>
    </submittedName>
</protein>
<dbReference type="EnsemblProtists" id="EOD36907">
    <property type="protein sequence ID" value="EOD36907"/>
    <property type="gene ID" value="EMIHUDRAFT_43814"/>
</dbReference>
<evidence type="ECO:0000256" key="3">
    <source>
        <dbReference type="ARBA" id="ARBA00022840"/>
    </source>
</evidence>
<dbReference type="GO" id="GO:0005524">
    <property type="term" value="F:ATP binding"/>
    <property type="evidence" value="ECO:0007669"/>
    <property type="project" value="UniProtKB-KW"/>
</dbReference>